<evidence type="ECO:0000256" key="1">
    <source>
        <dbReference type="ARBA" id="ARBA00022723"/>
    </source>
</evidence>
<organism evidence="4 5">
    <name type="scientific">Mytilus coruscus</name>
    <name type="common">Sea mussel</name>
    <dbReference type="NCBI Taxonomy" id="42192"/>
    <lineage>
        <taxon>Eukaryota</taxon>
        <taxon>Metazoa</taxon>
        <taxon>Spiralia</taxon>
        <taxon>Lophotrochozoa</taxon>
        <taxon>Mollusca</taxon>
        <taxon>Bivalvia</taxon>
        <taxon>Autobranchia</taxon>
        <taxon>Pteriomorphia</taxon>
        <taxon>Mytilida</taxon>
        <taxon>Mytiloidea</taxon>
        <taxon>Mytilidae</taxon>
        <taxon>Mytilinae</taxon>
        <taxon>Mytilus</taxon>
    </lineage>
</organism>
<keyword evidence="5" id="KW-1185">Reference proteome</keyword>
<dbReference type="InterPro" id="IPR008922">
    <property type="entry name" value="Di-copper_centre_dom_sf"/>
</dbReference>
<dbReference type="Gene3D" id="1.10.1280.10">
    <property type="entry name" value="Di-copper center containing domain from catechol oxidase"/>
    <property type="match status" value="1"/>
</dbReference>
<dbReference type="PANTHER" id="PTHR11474">
    <property type="entry name" value="TYROSINASE FAMILY MEMBER"/>
    <property type="match status" value="1"/>
</dbReference>
<evidence type="ECO:0000259" key="3">
    <source>
        <dbReference type="PROSITE" id="PS00498"/>
    </source>
</evidence>
<evidence type="ECO:0000313" key="5">
    <source>
        <dbReference type="Proteomes" id="UP000507470"/>
    </source>
</evidence>
<protein>
    <recommendedName>
        <fullName evidence="3">Tyrosinase copper-binding domain-containing protein</fullName>
    </recommendedName>
</protein>
<keyword evidence="1" id="KW-0479">Metal-binding</keyword>
<dbReference type="PANTHER" id="PTHR11474:SF126">
    <property type="entry name" value="TYROSINASE-LIKE PROTEIN TYR-1-RELATED"/>
    <property type="match status" value="1"/>
</dbReference>
<accession>A0A6J8DL31</accession>
<reference evidence="4 5" key="1">
    <citation type="submission" date="2020-06" db="EMBL/GenBank/DDBJ databases">
        <authorList>
            <person name="Li R."/>
            <person name="Bekaert M."/>
        </authorList>
    </citation>
    <scope>NUCLEOTIDE SEQUENCE [LARGE SCALE GENOMIC DNA]</scope>
    <source>
        <strain evidence="5">wild</strain>
    </source>
</reference>
<evidence type="ECO:0000256" key="2">
    <source>
        <dbReference type="ARBA" id="ARBA00023008"/>
    </source>
</evidence>
<dbReference type="Proteomes" id="UP000507470">
    <property type="component" value="Unassembled WGS sequence"/>
</dbReference>
<proteinExistence type="predicted"/>
<dbReference type="AlphaFoldDB" id="A0A6J8DL31"/>
<dbReference type="Pfam" id="PF00264">
    <property type="entry name" value="Tyrosinase"/>
    <property type="match status" value="1"/>
</dbReference>
<name>A0A6J8DL31_MYTCO</name>
<sequence length="596" mass="68412">METPTYVTLALLTLGYAVTVVVSLIESVPLPYDLDSCIKQHILHLNTSHTPPHLAEAFCVKKFILLNPNMRVKVNFTTDETDYIQSLFRQVEADSGVDTQKGRFKRQTMGRRRHRREMRSAPYLQWQQYVRAVTSLKRTQRGTNGRSRYDTLAAIHTAAVDEVHFGPSFCPWHRLYLILIETALRVPIPYWDPTIDGEMTDPTQSVVWTNKYFGNGNGLVVTGPFRNYYTPTGPLARNIGSDGLLFSKENIQQLFRYRFNRDIFEPASLGGQMSTLEGQHNMVHFWIGGHMNEFEYAAYDPVFWNYHAYVDYVWENFRRLQVRRGVNPEQDIVRSWEQDPNSFAVGLQGLRIREGYSGRIARMVTYESMPKCPECGNSSDMFCRRGVCVSTSGSYRRNRISFPRRVNRRSFGNLFRRTRGKRSVVSKFNGAKDTSVELIDLAFVPVKVIRNINQDITNYTSVNLTIGITRVISPECIRHPETLHNNVIYAEADGLNYKGKYKDFAYVNNSAIIYLGAQKPTNDTSEVFITAYDRCGRTCIPSCLVKDSNPPIYNTCTGAIRITSQNPVMYLSFPYEPELQHQNNTTIPPIEFHCTF</sequence>
<dbReference type="GO" id="GO:0016491">
    <property type="term" value="F:oxidoreductase activity"/>
    <property type="evidence" value="ECO:0007669"/>
    <property type="project" value="InterPro"/>
</dbReference>
<evidence type="ECO:0000313" key="4">
    <source>
        <dbReference type="EMBL" id="CAC5408635.1"/>
    </source>
</evidence>
<dbReference type="OrthoDB" id="6132182at2759"/>
<gene>
    <name evidence="4" type="ORF">MCOR_42004</name>
</gene>
<dbReference type="PROSITE" id="PS00498">
    <property type="entry name" value="TYROSINASE_2"/>
    <property type="match status" value="1"/>
</dbReference>
<dbReference type="SUPFAM" id="SSF48056">
    <property type="entry name" value="Di-copper centre-containing domain"/>
    <property type="match status" value="1"/>
</dbReference>
<feature type="domain" description="Tyrosinase copper-binding" evidence="3">
    <location>
        <begin position="300"/>
        <end position="311"/>
    </location>
</feature>
<dbReference type="PRINTS" id="PR00092">
    <property type="entry name" value="TYROSINASE"/>
</dbReference>
<dbReference type="EMBL" id="CACVKT020007578">
    <property type="protein sequence ID" value="CAC5408635.1"/>
    <property type="molecule type" value="Genomic_DNA"/>
</dbReference>
<keyword evidence="2" id="KW-0186">Copper</keyword>
<dbReference type="InterPro" id="IPR050316">
    <property type="entry name" value="Tyrosinase/Hemocyanin"/>
</dbReference>
<dbReference type="InterPro" id="IPR002227">
    <property type="entry name" value="Tyrosinase_Cu-bd"/>
</dbReference>
<dbReference type="GO" id="GO:0046872">
    <property type="term" value="F:metal ion binding"/>
    <property type="evidence" value="ECO:0007669"/>
    <property type="project" value="UniProtKB-KW"/>
</dbReference>